<evidence type="ECO:0000313" key="1">
    <source>
        <dbReference type="EMBL" id="SZX60735.1"/>
    </source>
</evidence>
<reference evidence="1 2" key="1">
    <citation type="submission" date="2016-10" db="EMBL/GenBank/DDBJ databases">
        <authorList>
            <person name="Cai Z."/>
        </authorList>
    </citation>
    <scope>NUCLEOTIDE SEQUENCE [LARGE SCALE GENOMIC DNA]</scope>
</reference>
<keyword evidence="2" id="KW-1185">Reference proteome</keyword>
<dbReference type="AlphaFoldDB" id="A0A383V552"/>
<organism evidence="1 2">
    <name type="scientific">Tetradesmus obliquus</name>
    <name type="common">Green alga</name>
    <name type="synonym">Acutodesmus obliquus</name>
    <dbReference type="NCBI Taxonomy" id="3088"/>
    <lineage>
        <taxon>Eukaryota</taxon>
        <taxon>Viridiplantae</taxon>
        <taxon>Chlorophyta</taxon>
        <taxon>core chlorophytes</taxon>
        <taxon>Chlorophyceae</taxon>
        <taxon>CS clade</taxon>
        <taxon>Sphaeropleales</taxon>
        <taxon>Scenedesmaceae</taxon>
        <taxon>Tetradesmus</taxon>
    </lineage>
</organism>
<dbReference type="EMBL" id="FNXT01000097">
    <property type="protein sequence ID" value="SZX60735.1"/>
    <property type="molecule type" value="Genomic_DNA"/>
</dbReference>
<proteinExistence type="predicted"/>
<dbReference type="Proteomes" id="UP000256970">
    <property type="component" value="Unassembled WGS sequence"/>
</dbReference>
<evidence type="ECO:0000313" key="2">
    <source>
        <dbReference type="Proteomes" id="UP000256970"/>
    </source>
</evidence>
<gene>
    <name evidence="1" type="ORF">BQ4739_LOCUS1259</name>
</gene>
<dbReference type="InterPro" id="IPR016024">
    <property type="entry name" value="ARM-type_fold"/>
</dbReference>
<protein>
    <submittedName>
        <fullName evidence="1">Uncharacterized protein</fullName>
    </submittedName>
</protein>
<name>A0A383V552_TETOB</name>
<dbReference type="InterPro" id="IPR011989">
    <property type="entry name" value="ARM-like"/>
</dbReference>
<dbReference type="SUPFAM" id="SSF48371">
    <property type="entry name" value="ARM repeat"/>
    <property type="match status" value="1"/>
</dbReference>
<accession>A0A383V552</accession>
<sequence>MHDLLDMTMHDGEGPAAAAQAEAARLAILQQPSALPALRQLLLMHGTALPDLAATLLLLLAAAGEQAAQQVAAQPGMLPALARLLQPSSLDSLDHNYALETCFRLSQHSAAAQRMAAEPAVAAGLLRVLHAGSAQLSRSDISRAGAATASRAAVTLHRLAALPGITVAAEQQPSIIAVPAGLLSSSHSWEAQRVALEAVADMVQPGDLAVGQFAAQPGFIQDVLQLLATMPAADDVSAARAIHLVVCMLADGSCRAALHLGGRGCYTAGCRQGRCRCCCQDHQVQWRGLADVALPGRQGCLGACAR</sequence>
<dbReference type="Gene3D" id="1.25.10.10">
    <property type="entry name" value="Leucine-rich Repeat Variant"/>
    <property type="match status" value="1"/>
</dbReference>